<dbReference type="EMBL" id="BART01016274">
    <property type="protein sequence ID" value="GAG79621.1"/>
    <property type="molecule type" value="Genomic_DNA"/>
</dbReference>
<sequence>INHHVFNGFFGVLYHKKNRNKNGNNDGYEVNGYFHVHGVNPYKLIVRGSLKVFSNHRKLCAFDFFAGRKQLTSSLEG</sequence>
<feature type="non-terminal residue" evidence="1">
    <location>
        <position position="1"/>
    </location>
</feature>
<evidence type="ECO:0000313" key="1">
    <source>
        <dbReference type="EMBL" id="GAG79621.1"/>
    </source>
</evidence>
<reference evidence="1" key="1">
    <citation type="journal article" date="2014" name="Front. Microbiol.">
        <title>High frequency of phylogenetically diverse reductive dehalogenase-homologous genes in deep subseafloor sedimentary metagenomes.</title>
        <authorList>
            <person name="Kawai M."/>
            <person name="Futagami T."/>
            <person name="Toyoda A."/>
            <person name="Takaki Y."/>
            <person name="Nishi S."/>
            <person name="Hori S."/>
            <person name="Arai W."/>
            <person name="Tsubouchi T."/>
            <person name="Morono Y."/>
            <person name="Uchiyama I."/>
            <person name="Ito T."/>
            <person name="Fujiyama A."/>
            <person name="Inagaki F."/>
            <person name="Takami H."/>
        </authorList>
    </citation>
    <scope>NUCLEOTIDE SEQUENCE</scope>
    <source>
        <strain evidence="1">Expedition CK06-06</strain>
    </source>
</reference>
<protein>
    <submittedName>
        <fullName evidence="1">Uncharacterized protein</fullName>
    </submittedName>
</protein>
<comment type="caution">
    <text evidence="1">The sequence shown here is derived from an EMBL/GenBank/DDBJ whole genome shotgun (WGS) entry which is preliminary data.</text>
</comment>
<accession>X1C5G0</accession>
<organism evidence="1">
    <name type="scientific">marine sediment metagenome</name>
    <dbReference type="NCBI Taxonomy" id="412755"/>
    <lineage>
        <taxon>unclassified sequences</taxon>
        <taxon>metagenomes</taxon>
        <taxon>ecological metagenomes</taxon>
    </lineage>
</organism>
<gene>
    <name evidence="1" type="ORF">S01H4_31340</name>
</gene>
<proteinExistence type="predicted"/>
<name>X1C5G0_9ZZZZ</name>
<dbReference type="AlphaFoldDB" id="X1C5G0"/>